<dbReference type="SMART" id="SM00642">
    <property type="entry name" value="Aamy"/>
    <property type="match status" value="1"/>
</dbReference>
<dbReference type="EC" id="3.2.1.20" evidence="3"/>
<dbReference type="AlphaFoldDB" id="A0A9P0F3D7"/>
<dbReference type="SUPFAM" id="SSF51445">
    <property type="entry name" value="(Trans)glycosidases"/>
    <property type="match status" value="1"/>
</dbReference>
<evidence type="ECO:0000256" key="4">
    <source>
        <dbReference type="ARBA" id="ARBA00023180"/>
    </source>
</evidence>
<dbReference type="Gene3D" id="2.60.40.1180">
    <property type="entry name" value="Golgi alpha-mannosidase II"/>
    <property type="match status" value="1"/>
</dbReference>
<reference evidence="7" key="1">
    <citation type="submission" date="2021-12" db="EMBL/GenBank/DDBJ databases">
        <authorList>
            <person name="King R."/>
        </authorList>
    </citation>
    <scope>NUCLEOTIDE SEQUENCE</scope>
</reference>
<accession>A0A9P0F3D7</accession>
<dbReference type="Pfam" id="PF00128">
    <property type="entry name" value="Alpha-amylase"/>
    <property type="match status" value="1"/>
</dbReference>
<keyword evidence="8" id="KW-1185">Reference proteome</keyword>
<dbReference type="Gene3D" id="3.90.400.10">
    <property type="entry name" value="Oligo-1,6-glucosidase, Domain 2"/>
    <property type="match status" value="1"/>
</dbReference>
<keyword evidence="5" id="KW-0326">Glycosidase</keyword>
<organism evidence="7 8">
    <name type="scientific">Bemisia tabaci</name>
    <name type="common">Sweetpotato whitefly</name>
    <name type="synonym">Aleurodes tabaci</name>
    <dbReference type="NCBI Taxonomy" id="7038"/>
    <lineage>
        <taxon>Eukaryota</taxon>
        <taxon>Metazoa</taxon>
        <taxon>Ecdysozoa</taxon>
        <taxon>Arthropoda</taxon>
        <taxon>Hexapoda</taxon>
        <taxon>Insecta</taxon>
        <taxon>Pterygota</taxon>
        <taxon>Neoptera</taxon>
        <taxon>Paraneoptera</taxon>
        <taxon>Hemiptera</taxon>
        <taxon>Sternorrhyncha</taxon>
        <taxon>Aleyrodoidea</taxon>
        <taxon>Aleyrodidae</taxon>
        <taxon>Aleyrodinae</taxon>
        <taxon>Bemisia</taxon>
    </lineage>
</organism>
<dbReference type="CDD" id="cd11328">
    <property type="entry name" value="AmyAc_maltase"/>
    <property type="match status" value="1"/>
</dbReference>
<gene>
    <name evidence="7" type="ORF">BEMITA_LOCUS9005</name>
</gene>
<dbReference type="InterPro" id="IPR006047">
    <property type="entry name" value="GH13_cat_dom"/>
</dbReference>
<evidence type="ECO:0000256" key="2">
    <source>
        <dbReference type="ARBA" id="ARBA00008061"/>
    </source>
</evidence>
<feature type="domain" description="Glycosyl hydrolase family 13 catalytic" evidence="6">
    <location>
        <begin position="59"/>
        <end position="458"/>
    </location>
</feature>
<evidence type="ECO:0000313" key="7">
    <source>
        <dbReference type="EMBL" id="CAH0390263.1"/>
    </source>
</evidence>
<dbReference type="PANTHER" id="PTHR10357">
    <property type="entry name" value="ALPHA-AMYLASE FAMILY MEMBER"/>
    <property type="match status" value="1"/>
</dbReference>
<evidence type="ECO:0000313" key="8">
    <source>
        <dbReference type="Proteomes" id="UP001152759"/>
    </source>
</evidence>
<evidence type="ECO:0000259" key="6">
    <source>
        <dbReference type="SMART" id="SM00642"/>
    </source>
</evidence>
<proteinExistence type="inferred from homology"/>
<dbReference type="KEGG" id="btab:109037436"/>
<evidence type="ECO:0000256" key="1">
    <source>
        <dbReference type="ARBA" id="ARBA00001657"/>
    </source>
</evidence>
<dbReference type="EMBL" id="OU963866">
    <property type="protein sequence ID" value="CAH0390263.1"/>
    <property type="molecule type" value="Genomic_DNA"/>
</dbReference>
<dbReference type="FunFam" id="3.90.400.10:FF:000001">
    <property type="entry name" value="Maltase A3, isoform A"/>
    <property type="match status" value="1"/>
</dbReference>
<protein>
    <recommendedName>
        <fullName evidence="3">alpha-glucosidase</fullName>
        <ecNumber evidence="3">3.2.1.20</ecNumber>
    </recommendedName>
</protein>
<name>A0A9P0F3D7_BEMTA</name>
<dbReference type="GO" id="GO:0005975">
    <property type="term" value="P:carbohydrate metabolic process"/>
    <property type="evidence" value="ECO:0007669"/>
    <property type="project" value="InterPro"/>
</dbReference>
<dbReference type="Gene3D" id="3.20.20.80">
    <property type="entry name" value="Glycosidases"/>
    <property type="match status" value="1"/>
</dbReference>
<dbReference type="InterPro" id="IPR013780">
    <property type="entry name" value="Glyco_hydro_b"/>
</dbReference>
<comment type="similarity">
    <text evidence="2">Belongs to the glycosyl hydrolase 13 family.</text>
</comment>
<dbReference type="GO" id="GO:0004558">
    <property type="term" value="F:alpha-1,4-glucosidase activity"/>
    <property type="evidence" value="ECO:0007669"/>
    <property type="project" value="UniProtKB-EC"/>
</dbReference>
<evidence type="ECO:0000256" key="5">
    <source>
        <dbReference type="ARBA" id="ARBA00023295"/>
    </source>
</evidence>
<dbReference type="InterPro" id="IPR017853">
    <property type="entry name" value="GH"/>
</dbReference>
<sequence length="644" mass="73506">MIIQIFSYSSAVPPVTSLRKKMKLIFVAAFLLGTALERGVTGSVAPKNADWWENTVFYQIYPRSFKDSDGDGIGDIKGVAEKVEYLKDLGIGAVWLSPVFKSPMVDFGYDISDYRDISPIFGTMADFDALAARLKQAGLKLIVDFVPNHSSDQHEWFQKSISKEDPYTDYYVWHDGKINENGTRVPPSNWVSNFGGSAWTWNENRQQYYLHQFGWQQPDLNFRNPNVVREMKDILKFWIDKGVDGFRMDAVSHMFEDQELRDESPRAGVEETDTLPDEFTYHDHIYMLNQPESYAMVREWRVMFDELRQKDGIQRIIMTEIQHNSTIQKTVAYYGNESFPLAHVPFNFKLFHLNRDSNANDFINMHKFWLDNMPKAKGMVANWIWGNHDNVRPASRFYRELIDGINMLGLLVPGVAIVYNGDEIGMTDTYIRWDQTIDPMAFKAGPTRYRKWSRDGCRTPFQWDTSVSAGFSTHSKTQLPVNPNYWVLNAKQQMEDRYSNLKVFKKLVELKKKQTFKKGDYQFYALTDWLLAFTRKLDGFSTYAVVINLGSDLTTTKGLAEAAGLPSNLTVIVPSVNSGFESGQVVETDNVLLRPKASLVLSTGGGLSTLGVKNNPHVANVHSSQPCDHGLRSSGLRAQARWPL</sequence>
<comment type="catalytic activity">
    <reaction evidence="1">
        <text>Hydrolysis of terminal, non-reducing (1-&gt;4)-linked alpha-D-glucose residues with release of alpha-D-glucose.</text>
        <dbReference type="EC" id="3.2.1.20"/>
    </reaction>
</comment>
<keyword evidence="4" id="KW-0325">Glycoprotein</keyword>
<dbReference type="Proteomes" id="UP001152759">
    <property type="component" value="Chromosome 5"/>
</dbReference>
<dbReference type="PANTHER" id="PTHR10357:SF179">
    <property type="entry name" value="NEUTRAL AND BASIC AMINO ACID TRANSPORT PROTEIN RBAT"/>
    <property type="match status" value="1"/>
</dbReference>
<evidence type="ECO:0000256" key="3">
    <source>
        <dbReference type="ARBA" id="ARBA00012741"/>
    </source>
</evidence>
<keyword evidence="5" id="KW-0378">Hydrolase</keyword>
<dbReference type="InterPro" id="IPR045857">
    <property type="entry name" value="O16G_dom_2"/>
</dbReference>